<dbReference type="Gene3D" id="1.10.3210.50">
    <property type="match status" value="1"/>
</dbReference>
<dbReference type="EMBL" id="KZ559500">
    <property type="protein sequence ID" value="PLN86196.1"/>
    <property type="molecule type" value="Genomic_DNA"/>
</dbReference>
<organism evidence="2 3">
    <name type="scientific">Aspergillus taichungensis</name>
    <dbReference type="NCBI Taxonomy" id="482145"/>
    <lineage>
        <taxon>Eukaryota</taxon>
        <taxon>Fungi</taxon>
        <taxon>Dikarya</taxon>
        <taxon>Ascomycota</taxon>
        <taxon>Pezizomycotina</taxon>
        <taxon>Eurotiomycetes</taxon>
        <taxon>Eurotiomycetidae</taxon>
        <taxon>Eurotiales</taxon>
        <taxon>Aspergillaceae</taxon>
        <taxon>Aspergillus</taxon>
        <taxon>Aspergillus subgen. Circumdati</taxon>
    </lineage>
</organism>
<dbReference type="PANTHER" id="PTHR33594">
    <property type="entry name" value="SUPERFAMILY HYDROLASE, PUTATIVE (AFU_ORTHOLOGUE AFUA_1G03035)-RELATED"/>
    <property type="match status" value="1"/>
</dbReference>
<keyword evidence="3" id="KW-1185">Reference proteome</keyword>
<dbReference type="AlphaFoldDB" id="A0A2J5I847"/>
<dbReference type="PANTHER" id="PTHR33594:SF1">
    <property type="entry name" value="HD_PDEASE DOMAIN-CONTAINING PROTEIN"/>
    <property type="match status" value="1"/>
</dbReference>
<dbReference type="CDD" id="cd00077">
    <property type="entry name" value="HDc"/>
    <property type="match status" value="1"/>
</dbReference>
<dbReference type="InterPro" id="IPR003607">
    <property type="entry name" value="HD/PDEase_dom"/>
</dbReference>
<dbReference type="OrthoDB" id="16547at2759"/>
<proteinExistence type="predicted"/>
<dbReference type="SMART" id="SM00471">
    <property type="entry name" value="HDc"/>
    <property type="match status" value="1"/>
</dbReference>
<name>A0A2J5I847_9EURO</name>
<dbReference type="Proteomes" id="UP000235023">
    <property type="component" value="Unassembled WGS sequence"/>
</dbReference>
<reference evidence="3" key="1">
    <citation type="submission" date="2017-12" db="EMBL/GenBank/DDBJ databases">
        <authorList>
            <consortium name="DOE Joint Genome Institute"/>
            <person name="Mondo S.J."/>
            <person name="Kjaerbolling I."/>
            <person name="Vesth T.C."/>
            <person name="Frisvad J.C."/>
            <person name="Nybo J.L."/>
            <person name="Theobald S."/>
            <person name="Kuo A."/>
            <person name="Bowyer P."/>
            <person name="Matsuda Y."/>
            <person name="Lyhne E.K."/>
            <person name="Kogle M.E."/>
            <person name="Clum A."/>
            <person name="Lipzen A."/>
            <person name="Salamov A."/>
            <person name="Ngan C.Y."/>
            <person name="Daum C."/>
            <person name="Chiniquy J."/>
            <person name="Barry K."/>
            <person name="LaButti K."/>
            <person name="Haridas S."/>
            <person name="Simmons B.A."/>
            <person name="Magnuson J.K."/>
            <person name="Mortensen U.H."/>
            <person name="Larsen T.O."/>
            <person name="Grigoriev I.V."/>
            <person name="Baker S.E."/>
            <person name="Andersen M.R."/>
            <person name="Nordberg H.P."/>
            <person name="Cantor M.N."/>
            <person name="Hua S.X."/>
        </authorList>
    </citation>
    <scope>NUCLEOTIDE SEQUENCE [LARGE SCALE GENOMIC DNA]</scope>
    <source>
        <strain evidence="3">IBT 19404</strain>
    </source>
</reference>
<accession>A0A2J5I847</accession>
<gene>
    <name evidence="2" type="ORF">BDW42DRAFT_159557</name>
</gene>
<evidence type="ECO:0000313" key="2">
    <source>
        <dbReference type="EMBL" id="PLN86196.1"/>
    </source>
</evidence>
<feature type="domain" description="HD/PDEase" evidence="1">
    <location>
        <begin position="38"/>
        <end position="159"/>
    </location>
</feature>
<protein>
    <submittedName>
        <fullName evidence="2">HD domain-containing protein</fullName>
    </submittedName>
</protein>
<dbReference type="InterPro" id="IPR006674">
    <property type="entry name" value="HD_domain"/>
</dbReference>
<sequence>MASLATILQAVRVRYTLPPDEVFQSVAASVAEHMAAYDASHDFHHVLRVTALSKTILMAESQAHDPTVVLLAALLHDVTDKKYTRPEDGSKLAEILASASVSPDLSASIVEVVNNVSYSTEMRNPDWTRQVLSQHPELGIVQDADRLDAIGAVGIGRTFTFGGAKTPHSSMQLSREHISEKLVKLKGLMKTETGRQMARERTERLQLFSSWWDEECTP</sequence>
<evidence type="ECO:0000313" key="3">
    <source>
        <dbReference type="Proteomes" id="UP000235023"/>
    </source>
</evidence>
<dbReference type="SUPFAM" id="SSF109604">
    <property type="entry name" value="HD-domain/PDEase-like"/>
    <property type="match status" value="1"/>
</dbReference>
<dbReference type="Pfam" id="PF01966">
    <property type="entry name" value="HD"/>
    <property type="match status" value="1"/>
</dbReference>
<evidence type="ECO:0000259" key="1">
    <source>
        <dbReference type="SMART" id="SM00471"/>
    </source>
</evidence>